<dbReference type="AlphaFoldDB" id="A0A8G1EFF1"/>
<gene>
    <name evidence="1" type="ORF">E2N92_04235</name>
</gene>
<reference evidence="1" key="1">
    <citation type="journal article" date="2005" name="Int. J. Syst. Evol. Microbiol.">
        <title>Methanofollis formosanus sp. nov., isolated from a fish pond.</title>
        <authorList>
            <person name="Wu S.Y."/>
            <person name="Chen S.C."/>
            <person name="Lai M.C."/>
        </authorList>
    </citation>
    <scope>NUCLEOTIDE SEQUENCE</scope>
    <source>
        <strain evidence="1">ML15</strain>
    </source>
</reference>
<dbReference type="RefSeq" id="WP_220682451.1">
    <property type="nucleotide sequence ID" value="NZ_CP037968.1"/>
</dbReference>
<dbReference type="EMBL" id="CP037968">
    <property type="protein sequence ID" value="QYZ78690.1"/>
    <property type="molecule type" value="Genomic_DNA"/>
</dbReference>
<protein>
    <submittedName>
        <fullName evidence="1">Uncharacterized protein</fullName>
    </submittedName>
</protein>
<evidence type="ECO:0000313" key="1">
    <source>
        <dbReference type="EMBL" id="QYZ78690.1"/>
    </source>
</evidence>
<evidence type="ECO:0000313" key="2">
    <source>
        <dbReference type="Proteomes" id="UP000826709"/>
    </source>
</evidence>
<dbReference type="OrthoDB" id="106319at2157"/>
<organism evidence="1 2">
    <name type="scientific">Methanofollis formosanus</name>
    <dbReference type="NCBI Taxonomy" id="299308"/>
    <lineage>
        <taxon>Archaea</taxon>
        <taxon>Methanobacteriati</taxon>
        <taxon>Methanobacteriota</taxon>
        <taxon>Stenosarchaea group</taxon>
        <taxon>Methanomicrobia</taxon>
        <taxon>Methanomicrobiales</taxon>
        <taxon>Methanomicrobiaceae</taxon>
        <taxon>Methanofollis</taxon>
    </lineage>
</organism>
<name>A0A8G1EFF1_9EURY</name>
<proteinExistence type="predicted"/>
<accession>A0A8G1EFF1</accession>
<sequence>MQPEKTILILIIAAALLVPAAAAHDLRAETADQITVSSIPDGLIDLDKFKIGIRSVGGTIYPSEWDLINKYIPSNVETIEVYLDWSGHSGGPYSVALTIYPPGNNGHFGPYYDSADGRSDEKITLSFSDSSGLPSGTWQFYVFGDDVPASGISYTLNVVY</sequence>
<dbReference type="KEGG" id="mfk:E2N92_04235"/>
<reference evidence="1" key="2">
    <citation type="submission" date="2019-03" db="EMBL/GenBank/DDBJ databases">
        <authorList>
            <person name="Chen S.-C."/>
            <person name="Wu S.-Y."/>
            <person name="Lai M.-C."/>
        </authorList>
    </citation>
    <scope>NUCLEOTIDE SEQUENCE</scope>
    <source>
        <strain evidence="1">ML15</strain>
    </source>
</reference>
<dbReference type="Proteomes" id="UP000826709">
    <property type="component" value="Chromosome"/>
</dbReference>
<keyword evidence="2" id="KW-1185">Reference proteome</keyword>